<organism evidence="1 2">
    <name type="scientific">Singulisphaera acidiphila (strain ATCC BAA-1392 / DSM 18658 / VKM B-2454 / MOB10)</name>
    <dbReference type="NCBI Taxonomy" id="886293"/>
    <lineage>
        <taxon>Bacteria</taxon>
        <taxon>Pseudomonadati</taxon>
        <taxon>Planctomycetota</taxon>
        <taxon>Planctomycetia</taxon>
        <taxon>Isosphaerales</taxon>
        <taxon>Isosphaeraceae</taxon>
        <taxon>Singulisphaera</taxon>
    </lineage>
</organism>
<name>L0DLG9_SINAD</name>
<dbReference type="STRING" id="886293.Sinac_5976"/>
<dbReference type="OrthoDB" id="9905411at2"/>
<sequence>MSRRKRNLTIVTVVLLFVAAEVGLQLLRPPVAYVRVVNQGGEPITNLRLVSGQSAATLAKLPEGETATLPLEGRGDQTLLVTFQQKNNSLSNFEIPVFNPAALQSEGFSLVLVIRQGEFERYQDDGEPSKLGRLSAWFWSWLEKSLESP</sequence>
<evidence type="ECO:0000313" key="2">
    <source>
        <dbReference type="Proteomes" id="UP000010798"/>
    </source>
</evidence>
<dbReference type="HOGENOM" id="CLU_1748409_0_0_0"/>
<dbReference type="KEGG" id="saci:Sinac_5976"/>
<reference evidence="1 2" key="1">
    <citation type="submission" date="2012-02" db="EMBL/GenBank/DDBJ databases">
        <title>Complete sequence of chromosome of Singulisphaera acidiphila DSM 18658.</title>
        <authorList>
            <consortium name="US DOE Joint Genome Institute (JGI-PGF)"/>
            <person name="Lucas S."/>
            <person name="Copeland A."/>
            <person name="Lapidus A."/>
            <person name="Glavina del Rio T."/>
            <person name="Dalin E."/>
            <person name="Tice H."/>
            <person name="Bruce D."/>
            <person name="Goodwin L."/>
            <person name="Pitluck S."/>
            <person name="Peters L."/>
            <person name="Ovchinnikova G."/>
            <person name="Chertkov O."/>
            <person name="Kyrpides N."/>
            <person name="Mavromatis K."/>
            <person name="Ivanova N."/>
            <person name="Brettin T."/>
            <person name="Detter J.C."/>
            <person name="Han C."/>
            <person name="Larimer F."/>
            <person name="Land M."/>
            <person name="Hauser L."/>
            <person name="Markowitz V."/>
            <person name="Cheng J.-F."/>
            <person name="Hugenholtz P."/>
            <person name="Woyke T."/>
            <person name="Wu D."/>
            <person name="Tindall B."/>
            <person name="Pomrenke H."/>
            <person name="Brambilla E."/>
            <person name="Klenk H.-P."/>
            <person name="Eisen J.A."/>
        </authorList>
    </citation>
    <scope>NUCLEOTIDE SEQUENCE [LARGE SCALE GENOMIC DNA]</scope>
    <source>
        <strain evidence="2">ATCC BAA-1392 / DSM 18658 / VKM B-2454 / MOB10</strain>
    </source>
</reference>
<dbReference type="RefSeq" id="WP_015249179.1">
    <property type="nucleotide sequence ID" value="NC_019892.1"/>
</dbReference>
<dbReference type="Proteomes" id="UP000010798">
    <property type="component" value="Chromosome"/>
</dbReference>
<evidence type="ECO:0000313" key="1">
    <source>
        <dbReference type="EMBL" id="AGA30087.1"/>
    </source>
</evidence>
<dbReference type="EMBL" id="CP003364">
    <property type="protein sequence ID" value="AGA30087.1"/>
    <property type="molecule type" value="Genomic_DNA"/>
</dbReference>
<keyword evidence="2" id="KW-1185">Reference proteome</keyword>
<accession>L0DLG9</accession>
<proteinExistence type="predicted"/>
<gene>
    <name evidence="1" type="ordered locus">Sinac_5976</name>
</gene>
<protein>
    <submittedName>
        <fullName evidence="1">Uncharacterized protein</fullName>
    </submittedName>
</protein>
<dbReference type="AlphaFoldDB" id="L0DLG9"/>